<dbReference type="Proteomes" id="UP001596223">
    <property type="component" value="Unassembled WGS sequence"/>
</dbReference>
<evidence type="ECO:0000313" key="1">
    <source>
        <dbReference type="EMBL" id="MFC6011375.1"/>
    </source>
</evidence>
<protein>
    <recommendedName>
        <fullName evidence="3">DUF35 domain-containing protein</fullName>
    </recommendedName>
</protein>
<name>A0ABW1JQ97_9NOCA</name>
<accession>A0ABW1JQ97</accession>
<sequence length="71" mass="8194">MKHLEGLDWPDPYSVQVMIRDEEDDCFGLWMLLDGKLREIPLMSTVRIPSDELITGGILVRVEKYDDTVAE</sequence>
<dbReference type="EMBL" id="JBHSQN010000004">
    <property type="protein sequence ID" value="MFC6011375.1"/>
    <property type="molecule type" value="Genomic_DNA"/>
</dbReference>
<evidence type="ECO:0008006" key="3">
    <source>
        <dbReference type="Google" id="ProtNLM"/>
    </source>
</evidence>
<comment type="caution">
    <text evidence="1">The sequence shown here is derived from an EMBL/GenBank/DDBJ whole genome shotgun (WGS) entry which is preliminary data.</text>
</comment>
<organism evidence="1 2">
    <name type="scientific">Nocardia lasii</name>
    <dbReference type="NCBI Taxonomy" id="1616107"/>
    <lineage>
        <taxon>Bacteria</taxon>
        <taxon>Bacillati</taxon>
        <taxon>Actinomycetota</taxon>
        <taxon>Actinomycetes</taxon>
        <taxon>Mycobacteriales</taxon>
        <taxon>Nocardiaceae</taxon>
        <taxon>Nocardia</taxon>
    </lineage>
</organism>
<dbReference type="RefSeq" id="WP_378602911.1">
    <property type="nucleotide sequence ID" value="NZ_JBHSQN010000004.1"/>
</dbReference>
<gene>
    <name evidence="1" type="ORF">ACFP3H_09965</name>
</gene>
<keyword evidence="2" id="KW-1185">Reference proteome</keyword>
<evidence type="ECO:0000313" key="2">
    <source>
        <dbReference type="Proteomes" id="UP001596223"/>
    </source>
</evidence>
<reference evidence="2" key="1">
    <citation type="journal article" date="2019" name="Int. J. Syst. Evol. Microbiol.">
        <title>The Global Catalogue of Microorganisms (GCM) 10K type strain sequencing project: providing services to taxonomists for standard genome sequencing and annotation.</title>
        <authorList>
            <consortium name="The Broad Institute Genomics Platform"/>
            <consortium name="The Broad Institute Genome Sequencing Center for Infectious Disease"/>
            <person name="Wu L."/>
            <person name="Ma J."/>
        </authorList>
    </citation>
    <scope>NUCLEOTIDE SEQUENCE [LARGE SCALE GENOMIC DNA]</scope>
    <source>
        <strain evidence="2">CCUG 36956</strain>
    </source>
</reference>
<proteinExistence type="predicted"/>